<evidence type="ECO:0000313" key="1">
    <source>
        <dbReference type="EMBL" id="AYR01599.1"/>
    </source>
</evidence>
<organism evidence="1 2">
    <name type="scientific">Arthrobacter phage Seahorse</name>
    <dbReference type="NCBI Taxonomy" id="2419611"/>
    <lineage>
        <taxon>Viruses</taxon>
        <taxon>Duplodnaviria</taxon>
        <taxon>Heunggongvirae</taxon>
        <taxon>Uroviricota</taxon>
        <taxon>Caudoviricetes</taxon>
        <taxon>Seamegvirus</taxon>
        <taxon>Seamegvirus seahorse</taxon>
    </lineage>
</organism>
<accession>A0A3G3M526</accession>
<protein>
    <submittedName>
        <fullName evidence="1">Uncharacterized protein</fullName>
    </submittedName>
</protein>
<proteinExistence type="predicted"/>
<gene>
    <name evidence="1" type="primary">100</name>
    <name evidence="1" type="ORF">PBI_SEAHORSE_100</name>
</gene>
<name>A0A3G3M526_9CAUD</name>
<sequence>MDGQTCDKHSSARAQAKVTLGNGGTLYLCGHCSHTLDLGADFWIEYEPVAV</sequence>
<dbReference type="RefSeq" id="YP_010656285.1">
    <property type="nucleotide sequence ID" value="NC_070836.1"/>
</dbReference>
<dbReference type="KEGG" id="vg:77932164"/>
<dbReference type="Proteomes" id="UP000272407">
    <property type="component" value="Segment"/>
</dbReference>
<dbReference type="EMBL" id="MH910041">
    <property type="protein sequence ID" value="AYR01599.1"/>
    <property type="molecule type" value="Genomic_DNA"/>
</dbReference>
<evidence type="ECO:0000313" key="2">
    <source>
        <dbReference type="Proteomes" id="UP000272407"/>
    </source>
</evidence>
<keyword evidence="2" id="KW-1185">Reference proteome</keyword>
<dbReference type="GeneID" id="77932164"/>
<reference evidence="1 2" key="1">
    <citation type="submission" date="2018-09" db="EMBL/GenBank/DDBJ databases">
        <authorList>
            <person name="Rimple P.A."/>
            <person name="Stoner T.H."/>
            <person name="Garlena R.A."/>
            <person name="Russell D.A."/>
            <person name="Pope W.H."/>
            <person name="Jacobs-Sera D."/>
            <person name="Hatfull G.F."/>
        </authorList>
    </citation>
    <scope>NUCLEOTIDE SEQUENCE [LARGE SCALE GENOMIC DNA]</scope>
</reference>